<dbReference type="SUPFAM" id="SSF81383">
    <property type="entry name" value="F-box domain"/>
    <property type="match status" value="1"/>
</dbReference>
<dbReference type="Pfam" id="PF19633">
    <property type="entry name" value="SDG2_C"/>
    <property type="match status" value="1"/>
</dbReference>
<dbReference type="InterPro" id="IPR036047">
    <property type="entry name" value="F-box-like_dom_sf"/>
</dbReference>
<keyword evidence="4" id="KW-1185">Reference proteome</keyword>
<gene>
    <name evidence="3" type="ORF">KP509_18G017200</name>
</gene>
<proteinExistence type="predicted"/>
<feature type="compositionally biased region" description="Acidic residues" evidence="1">
    <location>
        <begin position="1624"/>
        <end position="1650"/>
    </location>
</feature>
<feature type="compositionally biased region" description="Basic and acidic residues" evidence="1">
    <location>
        <begin position="170"/>
        <end position="182"/>
    </location>
</feature>
<reference evidence="3" key="1">
    <citation type="submission" date="2021-08" db="EMBL/GenBank/DDBJ databases">
        <title>WGS assembly of Ceratopteris richardii.</title>
        <authorList>
            <person name="Marchant D.B."/>
            <person name="Chen G."/>
            <person name="Jenkins J."/>
            <person name="Shu S."/>
            <person name="Leebens-Mack J."/>
            <person name="Grimwood J."/>
            <person name="Schmutz J."/>
            <person name="Soltis P."/>
            <person name="Soltis D."/>
            <person name="Chen Z.-H."/>
        </authorList>
    </citation>
    <scope>NUCLEOTIDE SEQUENCE</scope>
    <source>
        <strain evidence="3">Whitten #5841</strain>
        <tissue evidence="3">Leaf</tissue>
    </source>
</reference>
<feature type="compositionally biased region" description="Basic residues" evidence="1">
    <location>
        <begin position="301"/>
        <end position="312"/>
    </location>
</feature>
<feature type="compositionally biased region" description="Basic and acidic residues" evidence="1">
    <location>
        <begin position="1164"/>
        <end position="1175"/>
    </location>
</feature>
<feature type="region of interest" description="Disordered" evidence="1">
    <location>
        <begin position="153"/>
        <end position="196"/>
    </location>
</feature>
<feature type="compositionally biased region" description="Basic and acidic residues" evidence="1">
    <location>
        <begin position="256"/>
        <end position="273"/>
    </location>
</feature>
<dbReference type="InterPro" id="IPR025640">
    <property type="entry name" value="GYF_2"/>
</dbReference>
<dbReference type="InterPro" id="IPR032675">
    <property type="entry name" value="LRR_dom_sf"/>
</dbReference>
<feature type="compositionally biased region" description="Basic and acidic residues" evidence="1">
    <location>
        <begin position="455"/>
        <end position="466"/>
    </location>
</feature>
<feature type="region of interest" description="Disordered" evidence="1">
    <location>
        <begin position="903"/>
        <end position="951"/>
    </location>
</feature>
<feature type="region of interest" description="Disordered" evidence="1">
    <location>
        <begin position="227"/>
        <end position="466"/>
    </location>
</feature>
<name>A0A8T2SMT6_CERRI</name>
<dbReference type="Gene3D" id="3.30.1490.40">
    <property type="match status" value="1"/>
</dbReference>
<feature type="region of interest" description="Disordered" evidence="1">
    <location>
        <begin position="1157"/>
        <end position="1180"/>
    </location>
</feature>
<dbReference type="EMBL" id="CM035423">
    <property type="protein sequence ID" value="KAH7365251.1"/>
    <property type="molecule type" value="Genomic_DNA"/>
</dbReference>
<comment type="caution">
    <text evidence="3">The sequence shown here is derived from an EMBL/GenBank/DDBJ whole genome shotgun (WGS) entry which is preliminary data.</text>
</comment>
<feature type="compositionally biased region" description="Polar residues" evidence="1">
    <location>
        <begin position="903"/>
        <end position="916"/>
    </location>
</feature>
<evidence type="ECO:0000313" key="3">
    <source>
        <dbReference type="EMBL" id="KAH7365251.1"/>
    </source>
</evidence>
<dbReference type="Pfam" id="PF25531">
    <property type="entry name" value="GYF_ATXR3"/>
    <property type="match status" value="1"/>
</dbReference>
<dbReference type="SUPFAM" id="SSF82199">
    <property type="entry name" value="SET domain"/>
    <property type="match status" value="1"/>
</dbReference>
<dbReference type="CDD" id="cd10531">
    <property type="entry name" value="SET_SETD2-like"/>
    <property type="match status" value="1"/>
</dbReference>
<dbReference type="Gene3D" id="2.170.270.10">
    <property type="entry name" value="SET domain"/>
    <property type="match status" value="1"/>
</dbReference>
<dbReference type="Pfam" id="PF12937">
    <property type="entry name" value="F-box-like"/>
    <property type="match status" value="1"/>
</dbReference>
<feature type="region of interest" description="Disordered" evidence="1">
    <location>
        <begin position="1600"/>
        <end position="1660"/>
    </location>
</feature>
<sequence length="2412" mass="272719">MGDGGCAVLSSRNPLAELCNSKSHRRVQLKDKRLSWELEIGLARVKEHCENVSSHDHRSSSWLPVHVSNMEPGSSVQLGDIAAKTNGKQHRKQRSRWDVRAEIIAGESSNPPGGADCEFRAPHYCEVASNSQVQQLLQGISVAEGYATGNVKETPSKKARMINEDGFDNSGREHKESSSENRRRSHNRHYRHEQSSVISEVTCVDSSKVGNTECISYLSSQETITKSFTSGSDGPSFKKSDSNHSEDRVLNSPVESTRDSHMVHSNSDSKPHFLDGSYEFGFEDSKQGGRDRNLQSGMLHYNRRSKRDKKLRQGVSESTPSVSRASSRVIDPIEASRHGASSSECYTNKDESIHSQRERGIGGYHRRERSPCESRHSSRKEKSSDRFEKEKGGNIHHQKQRSPVENRHNHRLDRPGEHKKNNHLENQERSGEARRDNSSDHLGQSERGSYLSVHSIRDTSHGETKHMFRQEDSYDQRMLDSDGSTFQSVHTVKSRLDSQGKDIASGIGDSAIGNSSDEVVAADARQHIEDSSIEAKTTILNSEGHIIHFQAQPVITLEEELWQEDMDVPMDISPAPAEDNASSSQVTCLKSGDSRLNEHFVHAEIPFHEDPDGRGWVYFDREGVLRGPSSLFVLKSLVKEGKMQPDHMVQLDGTDIWVTVEHAGLVPEAIGETLILQIPMISAVQCNFQPYSPHLADDSTINPGPMEQEFVASDCGCLEDLHIDDRVDKFMQGFSLVPGKEKETIVEALTNVSSCNYLETELEFENEDDLYFHANIAADWSNGQPDFKKCFNQVGNISEESAGTFTAEILDHSAFQSSQSWTSGGGDWKLMLQGESASVKSSQNTGRPEKKVLNHGMPLCGTVHDGLVDPRIGSVLYDVPNSRMLELPFWAYRYWESSSAGMTTPSYMPTSKSQVGKSKESSTFDNLKNQKIEKANSSSEQKMEEVSTPGLCETSLVQSKAPFSSGFSEKDDISTSLMIQDLECINPQPERQDIELVMAENVTEEKIDSVQQVLTRQELMLELGEWFYQDGSGQEIGPYTFSELQSRVNDGLIYEGSSVYRKSDETWVPLFGKFSSRSRLNSYKHNLQQVPGHELVDKEQKTLLDFHDIHPQFIGFMCGRLHEHVMKSYKTRDFAAMVDEGSRKCFAEKSSRKTTTADGLSTRLESDSKQKDNCSSDRVSPLSNLNLGLEWSKSISEFEDGTTTTGTESRGWNLMDPQILLKIFSFLIMDLKSLCMAALTCKSWKAALSKFKSEITEIDLSSIGSCCSDAMFRFMTEHAQNVSHINLRGCINLSPTAVKDFLESSCSIESIDFKGCEQLKELAQNFCSQRQPSHSDHKLKGVKSSGDRRGMFSGRHSHFSDTVTGKKLSFTSEHADNGIEPMDCDMSHYFQEKSDGNHGVSAHDFKRQKLESTGKMIKAGPDSYYSKSMYRDKEHYDSKHKQSSKVSARVNEAIARVSFRGESIEKDMSLILQCVKDLKIPFKKEVASARCRVELTKVEEKLGRGFYSGTSNGVRAFKSELFDVARKLFRLKEFDAGNDIFTMTFCLSKQLLHELKNRDVIDSSPFRRKFEGLKSTSSLSSRKRGIGNVIREQVIGKRRKVHDEISEDESEYNYLSKSETSGTDGEDDYLSQGDKDDDSVISESEVESDSEGERKVVIERERFSDDETENRFWGARMTKASMVPPETRKYELIEEYVVVADTDEVEKRMSVNLPKDYDKMMQAQEDKGIEYSHLEMPELREFKPRKHVSEEVIEQEVYGIDPYTHNLLLDSMPTHRLDFSDSMKHQLIEDDILKALNQEARQFTGSGKAPTKYPLENAVQRALEECKDPAKKSFIAALMKNIKIRKDSHMKDTYFAYRKGLGVVCNHASGFDKDEFIVEFFGEVYPAWRWFEKQDAIRFFQKKDKEPAPEFYNIFLERPKGDASGYDLVVVDAMHKANYASRICHSCRPNCEARVTAVNGRYQIGVYTLRPVEYGEELTFDYNSITESKEEHEKSICLCGSHICRGSYLNFAGPETFQEIMKEGHSVLHRYDLLLRACIDDSLMPGDWDVLKQAGLGSCLLDGLPEWTIKYAVGVVRFINEEKKFLPREILKNIVNERKLERAGESEALEAEIQADGVFNTRLQNLAITLDKVRYAFKRIYGNPSLAPPPLRMLKPADVVGLIWKHDNSVVADLLAGVSQFISKEDLQEFKCRLREHEPSQEGNIEKSLQQSLLWLRDELCKAPLSSVCRHDGAADLIHMYAYTKLFFTPQAYPTFDSPPLTISPLDLGPKYAHKLGGASSLMEWKKTYGKDYILGQLIFWNKPNVDDPGAGLLKASKGCLILPDPMSCYAKPGHQHLVYGSMDRLQMLRRMEHKPSRSWTWKGQLFWEFNKNINRQLFGSPMMDSIHQGTVVSQEMVDWLKKRTRTIQLPL</sequence>
<evidence type="ECO:0000256" key="1">
    <source>
        <dbReference type="SAM" id="MobiDB-lite"/>
    </source>
</evidence>
<dbReference type="PROSITE" id="PS50280">
    <property type="entry name" value="SET"/>
    <property type="match status" value="1"/>
</dbReference>
<dbReference type="InterPro" id="IPR001810">
    <property type="entry name" value="F-box_dom"/>
</dbReference>
<dbReference type="OrthoDB" id="308383at2759"/>
<dbReference type="SUPFAM" id="SSF55277">
    <property type="entry name" value="GYF domain"/>
    <property type="match status" value="1"/>
</dbReference>
<dbReference type="InterPro" id="IPR045606">
    <property type="entry name" value="ATXR3_C"/>
</dbReference>
<accession>A0A8T2SMT6</accession>
<feature type="compositionally biased region" description="Polar residues" evidence="1">
    <location>
        <begin position="1613"/>
        <end position="1623"/>
    </location>
</feature>
<feature type="compositionally biased region" description="Basic and acidic residues" evidence="1">
    <location>
        <begin position="236"/>
        <end position="249"/>
    </location>
</feature>
<organism evidence="3 4">
    <name type="scientific">Ceratopteris richardii</name>
    <name type="common">Triangle waterfern</name>
    <dbReference type="NCBI Taxonomy" id="49495"/>
    <lineage>
        <taxon>Eukaryota</taxon>
        <taxon>Viridiplantae</taxon>
        <taxon>Streptophyta</taxon>
        <taxon>Embryophyta</taxon>
        <taxon>Tracheophyta</taxon>
        <taxon>Polypodiopsida</taxon>
        <taxon>Polypodiidae</taxon>
        <taxon>Polypodiales</taxon>
        <taxon>Pteridineae</taxon>
        <taxon>Pteridaceae</taxon>
        <taxon>Parkerioideae</taxon>
        <taxon>Ceratopteris</taxon>
    </lineage>
</organism>
<evidence type="ECO:0000259" key="2">
    <source>
        <dbReference type="PROSITE" id="PS50280"/>
    </source>
</evidence>
<dbReference type="Proteomes" id="UP000825935">
    <property type="component" value="Chromosome 18"/>
</dbReference>
<dbReference type="SMART" id="SM00317">
    <property type="entry name" value="SET"/>
    <property type="match status" value="1"/>
</dbReference>
<feature type="region of interest" description="Disordered" evidence="1">
    <location>
        <begin position="1333"/>
        <end position="1356"/>
    </location>
</feature>
<feature type="compositionally biased region" description="Basic and acidic residues" evidence="1">
    <location>
        <begin position="347"/>
        <end position="360"/>
    </location>
</feature>
<feature type="compositionally biased region" description="Basic and acidic residues" evidence="1">
    <location>
        <begin position="1651"/>
        <end position="1660"/>
    </location>
</feature>
<protein>
    <recommendedName>
        <fullName evidence="2">SET domain-containing protein</fullName>
    </recommendedName>
</protein>
<dbReference type="Gene3D" id="3.80.10.10">
    <property type="entry name" value="Ribonuclease Inhibitor"/>
    <property type="match status" value="1"/>
</dbReference>
<dbReference type="InterPro" id="IPR035445">
    <property type="entry name" value="GYF-like_dom_sf"/>
</dbReference>
<dbReference type="Pfam" id="PF00856">
    <property type="entry name" value="SET"/>
    <property type="match status" value="1"/>
</dbReference>
<feature type="compositionally biased region" description="Basic and acidic residues" evidence="1">
    <location>
        <begin position="917"/>
        <end position="934"/>
    </location>
</feature>
<feature type="compositionally biased region" description="Basic and acidic residues" evidence="1">
    <location>
        <begin position="283"/>
        <end position="293"/>
    </location>
</feature>
<dbReference type="Pfam" id="PF14237">
    <property type="entry name" value="GYF_2"/>
    <property type="match status" value="1"/>
</dbReference>
<feature type="compositionally biased region" description="Basic and acidic residues" evidence="1">
    <location>
        <begin position="1333"/>
        <end position="1350"/>
    </location>
</feature>
<dbReference type="PANTHER" id="PTHR46655">
    <property type="entry name" value="HISTONE-LYSINE N-METHYLTRANSFERASE ATXR3"/>
    <property type="match status" value="1"/>
</dbReference>
<dbReference type="PANTHER" id="PTHR46655:SF1">
    <property type="entry name" value="HISTONE-LYSINE N-METHYLTRANSFERASE ATXR3"/>
    <property type="match status" value="1"/>
</dbReference>
<evidence type="ECO:0000313" key="4">
    <source>
        <dbReference type="Proteomes" id="UP000825935"/>
    </source>
</evidence>
<feature type="domain" description="SET" evidence="2">
    <location>
        <begin position="1840"/>
        <end position="1983"/>
    </location>
</feature>
<feature type="compositionally biased region" description="Basic and acidic residues" evidence="1">
    <location>
        <begin position="402"/>
        <end position="439"/>
    </location>
</feature>
<dbReference type="OMA" id="PHISYVH"/>
<dbReference type="InterPro" id="IPR046341">
    <property type="entry name" value="SET_dom_sf"/>
</dbReference>
<feature type="compositionally biased region" description="Polar residues" evidence="1">
    <location>
        <begin position="315"/>
        <end position="326"/>
    </location>
</feature>
<dbReference type="InterPro" id="IPR057851">
    <property type="entry name" value="ATXR3_GYF"/>
</dbReference>
<dbReference type="InterPro" id="IPR001214">
    <property type="entry name" value="SET_dom"/>
</dbReference>
<feature type="compositionally biased region" description="Basic and acidic residues" evidence="1">
    <location>
        <begin position="369"/>
        <end position="393"/>
    </location>
</feature>